<keyword evidence="6" id="KW-1185">Reference proteome</keyword>
<feature type="domain" description="NmrA-like" evidence="4">
    <location>
        <begin position="55"/>
        <end position="341"/>
    </location>
</feature>
<comment type="caution">
    <text evidence="5">The sequence shown here is derived from an EMBL/GenBank/DDBJ whole genome shotgun (WGS) entry which is preliminary data.</text>
</comment>
<gene>
    <name evidence="5" type="ORF">PDIGIT_LOCUS11464</name>
</gene>
<name>A0A9W4UNY8_9PLEO</name>
<dbReference type="InterPro" id="IPR008030">
    <property type="entry name" value="NmrA-like"/>
</dbReference>
<sequence length="349" mass="38444">MVKVAVAGGAGSMQIICLTQFLDPVTTTNPFQAQFAHTAVLDVATEILRAPIASGKHSITIFTRGSPPATSPSPNVSYKQVDYRDLDSLTEALKGHDVCLSFLLVSLDTNSTAQKNLIHACISAKVRRFSPSEWGVKNGSGMPPYANKELIASYLATLPETSGPAPTLEYCLFQPSIFMDYFGHPYPLSPGLPTWSFFIDLAARRAVILDHGDHPIVLTAVNDVSQILCLALSSTEPWPRVGGMRGALTTQNAILALGKKLRGGEWTVEYVRGEDIEKGVLTSEWVPRMTHHAIPEEKRDGFSRDFMVMMMQGVLRGSWEVGTEWNERFKEYEFMGLEEYLGKAFEGKP</sequence>
<evidence type="ECO:0000256" key="3">
    <source>
        <dbReference type="ARBA" id="ARBA00023002"/>
    </source>
</evidence>
<comment type="similarity">
    <text evidence="1">Belongs to the NmrA-type oxidoreductase family. Isoflavone reductase subfamily.</text>
</comment>
<keyword evidence="3" id="KW-0560">Oxidoreductase</keyword>
<dbReference type="EMBL" id="CAOQHR010000008">
    <property type="protein sequence ID" value="CAI6338336.1"/>
    <property type="molecule type" value="Genomic_DNA"/>
</dbReference>
<organism evidence="5 6">
    <name type="scientific">Periconia digitata</name>
    <dbReference type="NCBI Taxonomy" id="1303443"/>
    <lineage>
        <taxon>Eukaryota</taxon>
        <taxon>Fungi</taxon>
        <taxon>Dikarya</taxon>
        <taxon>Ascomycota</taxon>
        <taxon>Pezizomycotina</taxon>
        <taxon>Dothideomycetes</taxon>
        <taxon>Pleosporomycetidae</taxon>
        <taxon>Pleosporales</taxon>
        <taxon>Massarineae</taxon>
        <taxon>Periconiaceae</taxon>
        <taxon>Periconia</taxon>
    </lineage>
</organism>
<evidence type="ECO:0000313" key="5">
    <source>
        <dbReference type="EMBL" id="CAI6338336.1"/>
    </source>
</evidence>
<evidence type="ECO:0000313" key="6">
    <source>
        <dbReference type="Proteomes" id="UP001152607"/>
    </source>
</evidence>
<dbReference type="PANTHER" id="PTHR47706">
    <property type="entry name" value="NMRA-LIKE FAMILY PROTEIN"/>
    <property type="match status" value="1"/>
</dbReference>
<protein>
    <recommendedName>
        <fullName evidence="4">NmrA-like domain-containing protein</fullName>
    </recommendedName>
</protein>
<dbReference type="InterPro" id="IPR051609">
    <property type="entry name" value="NmrA/Isoflavone_reductase-like"/>
</dbReference>
<keyword evidence="2" id="KW-0521">NADP</keyword>
<dbReference type="InterPro" id="IPR036291">
    <property type="entry name" value="NAD(P)-bd_dom_sf"/>
</dbReference>
<dbReference type="Proteomes" id="UP001152607">
    <property type="component" value="Unassembled WGS sequence"/>
</dbReference>
<dbReference type="Gene3D" id="3.40.50.720">
    <property type="entry name" value="NAD(P)-binding Rossmann-like Domain"/>
    <property type="match status" value="1"/>
</dbReference>
<dbReference type="SUPFAM" id="SSF51735">
    <property type="entry name" value="NAD(P)-binding Rossmann-fold domains"/>
    <property type="match status" value="1"/>
</dbReference>
<evidence type="ECO:0000256" key="1">
    <source>
        <dbReference type="ARBA" id="ARBA00005725"/>
    </source>
</evidence>
<evidence type="ECO:0000256" key="2">
    <source>
        <dbReference type="ARBA" id="ARBA00022857"/>
    </source>
</evidence>
<proteinExistence type="inferred from homology"/>
<dbReference type="GO" id="GO:0016491">
    <property type="term" value="F:oxidoreductase activity"/>
    <property type="evidence" value="ECO:0007669"/>
    <property type="project" value="UniProtKB-KW"/>
</dbReference>
<dbReference type="AlphaFoldDB" id="A0A9W4UNY8"/>
<dbReference type="PANTHER" id="PTHR47706:SF4">
    <property type="entry name" value="NMRA-LIKE DOMAIN-CONTAINING PROTEIN"/>
    <property type="match status" value="1"/>
</dbReference>
<dbReference type="Pfam" id="PF05368">
    <property type="entry name" value="NmrA"/>
    <property type="match status" value="1"/>
</dbReference>
<dbReference type="OrthoDB" id="10000533at2759"/>
<accession>A0A9W4UNY8</accession>
<evidence type="ECO:0000259" key="4">
    <source>
        <dbReference type="Pfam" id="PF05368"/>
    </source>
</evidence>
<reference evidence="5" key="1">
    <citation type="submission" date="2023-01" db="EMBL/GenBank/DDBJ databases">
        <authorList>
            <person name="Van Ghelder C."/>
            <person name="Rancurel C."/>
        </authorList>
    </citation>
    <scope>NUCLEOTIDE SEQUENCE</scope>
    <source>
        <strain evidence="5">CNCM I-4278</strain>
    </source>
</reference>